<dbReference type="AlphaFoldDB" id="A0A317Z6R9"/>
<reference evidence="2 3" key="1">
    <citation type="journal article" date="2018" name="Vet. Microbiol.">
        <title>Clonal diversity and geographic distribution of methicillin-resistant Staphylococcus pseudintermedius from Australian animals: Discovery of novel sequence types.</title>
        <authorList>
            <person name="Worthing K.A."/>
            <person name="Abraham S."/>
            <person name="Coombs G.W."/>
            <person name="Pang S."/>
            <person name="Saputra S."/>
            <person name="Jordan D."/>
            <person name="Trott D.J."/>
            <person name="Norris J.M."/>
        </authorList>
    </citation>
    <scope>NUCLEOTIDE SEQUENCE [LARGE SCALE GENOMIC DNA]</scope>
    <source>
        <strain evidence="2 3">ST71 3</strain>
    </source>
</reference>
<dbReference type="STRING" id="937773.SPSINT_1530"/>
<comment type="caution">
    <text evidence="2">The sequence shown here is derived from an EMBL/GenBank/DDBJ whole genome shotgun (WGS) entry which is preliminary data.</text>
</comment>
<dbReference type="Gene3D" id="3.50.50.60">
    <property type="entry name" value="FAD/NAD(P)-binding domain"/>
    <property type="match status" value="1"/>
</dbReference>
<evidence type="ECO:0000313" key="2">
    <source>
        <dbReference type="EMBL" id="PWZ97216.1"/>
    </source>
</evidence>
<dbReference type="Pfam" id="PF12146">
    <property type="entry name" value="Hydrolase_4"/>
    <property type="match status" value="1"/>
</dbReference>
<dbReference type="InterPro" id="IPR000073">
    <property type="entry name" value="AB_hydrolase_1"/>
</dbReference>
<dbReference type="EMBL" id="QEIV01001277">
    <property type="protein sequence ID" value="PWZ97216.1"/>
    <property type="molecule type" value="Genomic_DNA"/>
</dbReference>
<dbReference type="InterPro" id="IPR022742">
    <property type="entry name" value="Hydrolase_4"/>
</dbReference>
<dbReference type="InterPro" id="IPR051044">
    <property type="entry name" value="MAG_DAG_Lipase"/>
</dbReference>
<dbReference type="InterPro" id="IPR029058">
    <property type="entry name" value="AB_hydrolase_fold"/>
</dbReference>
<name>A0A317Z6R9_STAPS</name>
<dbReference type="PRINTS" id="PR00111">
    <property type="entry name" value="ABHYDROLASE"/>
</dbReference>
<gene>
    <name evidence="2" type="ORF">DD924_12735</name>
</gene>
<dbReference type="SUPFAM" id="SSF51905">
    <property type="entry name" value="FAD/NAD(P)-binding domain"/>
    <property type="match status" value="1"/>
</dbReference>
<sequence length="329" mass="37173">MWKWETEGEAKGVIVIVHNMLEHTGRYAYVITHLKRNGYHVIMGDLPGQGQTSRMNKGQIQSFEVYQERVLEWVEIAEEYHLPIFMIGVGLGGLICLNLLEKVQLDIEGLILLSPLLAFQKHYKTRKNILASNIGDISKGTKFDIGIEAEVLTRNPEVQEETRNDPMMLKKVSYHWYKEVVRTMKDTADHLHKLTAKPMCVMYGTADQISDTEVTHQLLHSLNLDEVIISHGFERELTLLNDSDVTIQTVNDDYVYGEKNTCTSVPGIYACGDIVQHPAKVHLIASAFSDAAHAANSAKQYIDPSAPKEGYVSSHNDVFKEANRQFLPH</sequence>
<protein>
    <submittedName>
        <fullName evidence="2">Alpha/beta hydrolase</fullName>
    </submittedName>
</protein>
<dbReference type="PANTHER" id="PTHR11614">
    <property type="entry name" value="PHOSPHOLIPASE-RELATED"/>
    <property type="match status" value="1"/>
</dbReference>
<organism evidence="2 3">
    <name type="scientific">Staphylococcus pseudintermedius</name>
    <dbReference type="NCBI Taxonomy" id="283734"/>
    <lineage>
        <taxon>Bacteria</taxon>
        <taxon>Bacillati</taxon>
        <taxon>Bacillota</taxon>
        <taxon>Bacilli</taxon>
        <taxon>Bacillales</taxon>
        <taxon>Staphylococcaceae</taxon>
        <taxon>Staphylococcus</taxon>
        <taxon>Staphylococcus intermedius group</taxon>
    </lineage>
</organism>
<accession>A0A317Z6R9</accession>
<dbReference type="Proteomes" id="UP000246351">
    <property type="component" value="Unassembled WGS sequence"/>
</dbReference>
<dbReference type="SUPFAM" id="SSF53474">
    <property type="entry name" value="alpha/beta-Hydrolases"/>
    <property type="match status" value="1"/>
</dbReference>
<feature type="domain" description="Serine aminopeptidase S33" evidence="1">
    <location>
        <begin position="9"/>
        <end position="223"/>
    </location>
</feature>
<dbReference type="GO" id="GO:0016787">
    <property type="term" value="F:hydrolase activity"/>
    <property type="evidence" value="ECO:0007669"/>
    <property type="project" value="UniProtKB-KW"/>
</dbReference>
<evidence type="ECO:0000259" key="1">
    <source>
        <dbReference type="Pfam" id="PF12146"/>
    </source>
</evidence>
<keyword evidence="2" id="KW-0378">Hydrolase</keyword>
<dbReference type="InterPro" id="IPR036188">
    <property type="entry name" value="FAD/NAD-bd_sf"/>
</dbReference>
<dbReference type="Gene3D" id="3.40.50.1820">
    <property type="entry name" value="alpha/beta hydrolase"/>
    <property type="match status" value="1"/>
</dbReference>
<proteinExistence type="predicted"/>
<evidence type="ECO:0000313" key="3">
    <source>
        <dbReference type="Proteomes" id="UP000246351"/>
    </source>
</evidence>